<keyword evidence="8" id="KW-0333">Golgi apparatus</keyword>
<keyword evidence="9" id="KW-0472">Membrane</keyword>
<evidence type="ECO:0000256" key="3">
    <source>
        <dbReference type="ARBA" id="ARBA00022692"/>
    </source>
</evidence>
<keyword evidence="3" id="KW-0812">Transmembrane</keyword>
<evidence type="ECO:0000313" key="15">
    <source>
        <dbReference type="Proteomes" id="UP000520198"/>
    </source>
</evidence>
<accession>A0A7Y6Q9T4</accession>
<keyword evidence="11" id="KW-0456">Lyase</keyword>
<keyword evidence="7" id="KW-0520">NAD</keyword>
<keyword evidence="15" id="KW-1185">Reference proteome</keyword>
<comment type="caution">
    <text evidence="14">The sequence shown here is derived from an EMBL/GenBank/DDBJ whole genome shotgun (WGS) entry which is preliminary data.</text>
</comment>
<evidence type="ECO:0000256" key="1">
    <source>
        <dbReference type="ARBA" id="ARBA00001911"/>
    </source>
</evidence>
<keyword evidence="10" id="KW-0325">Glycoprotein</keyword>
<dbReference type="GO" id="GO:0070403">
    <property type="term" value="F:NAD+ binding"/>
    <property type="evidence" value="ECO:0007669"/>
    <property type="project" value="InterPro"/>
</dbReference>
<dbReference type="RefSeq" id="WP_176355102.1">
    <property type="nucleotide sequence ID" value="NZ_JABWDU010000006.1"/>
</dbReference>
<dbReference type="SUPFAM" id="SSF51735">
    <property type="entry name" value="NAD(P)-binding Rossmann-fold domains"/>
    <property type="match status" value="1"/>
</dbReference>
<dbReference type="PANTHER" id="PTHR43078:SF6">
    <property type="entry name" value="UDP-GLUCURONIC ACID DECARBOXYLASE 1"/>
    <property type="match status" value="1"/>
</dbReference>
<proteinExistence type="predicted"/>
<dbReference type="GO" id="GO:0005737">
    <property type="term" value="C:cytoplasm"/>
    <property type="evidence" value="ECO:0007669"/>
    <property type="project" value="TreeGrafter"/>
</dbReference>
<reference evidence="14 15" key="1">
    <citation type="submission" date="2020-06" db="EMBL/GenBank/DDBJ databases">
        <authorList>
            <person name="Grouzdev D.S."/>
        </authorList>
    </citation>
    <scope>NUCLEOTIDE SEQUENCE [LARGE SCALE GENOMIC DNA]</scope>
    <source>
        <strain evidence="14 15">HO-A22</strain>
    </source>
</reference>
<evidence type="ECO:0000256" key="6">
    <source>
        <dbReference type="ARBA" id="ARBA00022989"/>
    </source>
</evidence>
<evidence type="ECO:0000256" key="8">
    <source>
        <dbReference type="ARBA" id="ARBA00023034"/>
    </source>
</evidence>
<dbReference type="Gene3D" id="3.40.50.720">
    <property type="entry name" value="NAD(P)-binding Rossmann-like Domain"/>
    <property type="match status" value="1"/>
</dbReference>
<dbReference type="GO" id="GO:0042732">
    <property type="term" value="P:D-xylose metabolic process"/>
    <property type="evidence" value="ECO:0007669"/>
    <property type="project" value="InterPro"/>
</dbReference>
<evidence type="ECO:0000256" key="10">
    <source>
        <dbReference type="ARBA" id="ARBA00023180"/>
    </source>
</evidence>
<dbReference type="InterPro" id="IPR001509">
    <property type="entry name" value="Epimerase_deHydtase"/>
</dbReference>
<feature type="domain" description="NAD-dependent epimerase/dehydratase" evidence="13">
    <location>
        <begin position="28"/>
        <end position="249"/>
    </location>
</feature>
<organism evidence="14 15">
    <name type="scientific">Ensifer oleiphilus</name>
    <dbReference type="NCBI Taxonomy" id="2742698"/>
    <lineage>
        <taxon>Bacteria</taxon>
        <taxon>Pseudomonadati</taxon>
        <taxon>Pseudomonadota</taxon>
        <taxon>Alphaproteobacteria</taxon>
        <taxon>Hyphomicrobiales</taxon>
        <taxon>Rhizobiaceae</taxon>
        <taxon>Sinorhizobium/Ensifer group</taxon>
        <taxon>Ensifer</taxon>
    </lineage>
</organism>
<evidence type="ECO:0000256" key="11">
    <source>
        <dbReference type="ARBA" id="ARBA00023239"/>
    </source>
</evidence>
<gene>
    <name evidence="14" type="ORF">HT585_22930</name>
</gene>
<evidence type="ECO:0000256" key="4">
    <source>
        <dbReference type="ARBA" id="ARBA00022793"/>
    </source>
</evidence>
<name>A0A7Y6Q9T4_9HYPH</name>
<dbReference type="PANTHER" id="PTHR43078">
    <property type="entry name" value="UDP-GLUCURONIC ACID DECARBOXYLASE-RELATED"/>
    <property type="match status" value="1"/>
</dbReference>
<dbReference type="UniPathway" id="UPA00796">
    <property type="reaction ID" value="UER00771"/>
</dbReference>
<comment type="subcellular location">
    <subcellularLocation>
        <location evidence="2">Golgi apparatus membrane</location>
        <topology evidence="2">Single-pass type II membrane protein</topology>
    </subcellularLocation>
    <subcellularLocation>
        <location evidence="12">Golgi apparatus</location>
        <location evidence="12">Golgi stack membrane</location>
    </subcellularLocation>
</comment>
<evidence type="ECO:0000256" key="2">
    <source>
        <dbReference type="ARBA" id="ARBA00004323"/>
    </source>
</evidence>
<dbReference type="GO" id="GO:0048040">
    <property type="term" value="F:UDP-glucuronate decarboxylase activity"/>
    <property type="evidence" value="ECO:0007669"/>
    <property type="project" value="TreeGrafter"/>
</dbReference>
<dbReference type="GO" id="GO:0033320">
    <property type="term" value="P:UDP-D-xylose biosynthetic process"/>
    <property type="evidence" value="ECO:0007669"/>
    <property type="project" value="UniProtKB-UniPathway"/>
</dbReference>
<comment type="cofactor">
    <cofactor evidence="1">
        <name>NAD(+)</name>
        <dbReference type="ChEBI" id="CHEBI:57540"/>
    </cofactor>
</comment>
<evidence type="ECO:0000256" key="5">
    <source>
        <dbReference type="ARBA" id="ARBA00022968"/>
    </source>
</evidence>
<keyword evidence="6" id="KW-1133">Transmembrane helix</keyword>
<dbReference type="EMBL" id="JABWDU010000006">
    <property type="protein sequence ID" value="NVD41728.1"/>
    <property type="molecule type" value="Genomic_DNA"/>
</dbReference>
<dbReference type="Pfam" id="PF01370">
    <property type="entry name" value="Epimerase"/>
    <property type="match status" value="1"/>
</dbReference>
<protein>
    <submittedName>
        <fullName evidence="14">SDR family oxidoreductase</fullName>
    </submittedName>
</protein>
<dbReference type="FunFam" id="3.40.50.720:FF:000065">
    <property type="entry name" value="UDP-glucuronic acid decarboxylase 1"/>
    <property type="match status" value="1"/>
</dbReference>
<sequence>MRKVGRGELSVVDRQDFLKKVAGIPKRILVTGGGGFLGSHLCERLLSLGHSVVCLDNFSTGRRENLSHLSEISRFHIVEHDVRKPFLFDVDVIFNFASPASPPDYQADPVGTLMTNVLGAMNVLENARATGATVVQSSTSEVYGDPLHSPQRESYFGNVNPIGPRACYDEGKRSAETLFFDYHRTYGVKTKVARIFNTYGPRMRPDDGRVISNFVVQALLGQDLTIYGDGQQTRSFCYVDDLIEGFIRLSISDDNCIGPINLGNPGEFTVLELAEMVRSMTGSRSRIVHRAAAVDDPRQRRPDISQAMAELGWEPKVALREGLHRAIAYFDSRLGTPDLAVAGEAV</sequence>
<evidence type="ECO:0000256" key="9">
    <source>
        <dbReference type="ARBA" id="ARBA00023136"/>
    </source>
</evidence>
<dbReference type="InterPro" id="IPR044516">
    <property type="entry name" value="UXS-like"/>
</dbReference>
<evidence type="ECO:0000259" key="13">
    <source>
        <dbReference type="Pfam" id="PF01370"/>
    </source>
</evidence>
<evidence type="ECO:0000256" key="7">
    <source>
        <dbReference type="ARBA" id="ARBA00023027"/>
    </source>
</evidence>
<evidence type="ECO:0000313" key="14">
    <source>
        <dbReference type="EMBL" id="NVD41728.1"/>
    </source>
</evidence>
<keyword evidence="4" id="KW-0210">Decarboxylase</keyword>
<keyword evidence="5" id="KW-0735">Signal-anchor</keyword>
<dbReference type="InterPro" id="IPR036291">
    <property type="entry name" value="NAD(P)-bd_dom_sf"/>
</dbReference>
<dbReference type="Proteomes" id="UP000520198">
    <property type="component" value="Unassembled WGS sequence"/>
</dbReference>
<dbReference type="AlphaFoldDB" id="A0A7Y6Q9T4"/>
<evidence type="ECO:0000256" key="12">
    <source>
        <dbReference type="ARBA" id="ARBA00037859"/>
    </source>
</evidence>
<dbReference type="CDD" id="cd05230">
    <property type="entry name" value="UGD_SDR_e"/>
    <property type="match status" value="1"/>
</dbReference>